<dbReference type="RefSeq" id="WP_068882795.1">
    <property type="nucleotide sequence ID" value="NZ_LNTU01000034.1"/>
</dbReference>
<proteinExistence type="inferred from homology"/>
<name>A0A135HSB4_9HYPH</name>
<comment type="cofactor">
    <cofactor evidence="1">
        <name>Fe cation</name>
        <dbReference type="ChEBI" id="CHEBI:24875"/>
    </cofactor>
</comment>
<evidence type="ECO:0000256" key="2">
    <source>
        <dbReference type="ARBA" id="ARBA00007358"/>
    </source>
</evidence>
<accession>A0A135HSB4</accession>
<keyword evidence="3" id="KW-0560">Oxidoreductase</keyword>
<keyword evidence="4" id="KW-0520">NAD</keyword>
<organism evidence="11 12">
    <name type="scientific">Paramesorhizobium deserti</name>
    <dbReference type="NCBI Taxonomy" id="1494590"/>
    <lineage>
        <taxon>Bacteria</taxon>
        <taxon>Pseudomonadati</taxon>
        <taxon>Pseudomonadota</taxon>
        <taxon>Alphaproteobacteria</taxon>
        <taxon>Hyphomicrobiales</taxon>
        <taxon>Phyllobacteriaceae</taxon>
        <taxon>Paramesorhizobium</taxon>
    </lineage>
</organism>
<dbReference type="InterPro" id="IPR018211">
    <property type="entry name" value="ADH_Fe_CS"/>
</dbReference>
<dbReference type="CDD" id="cd14861">
    <property type="entry name" value="Fe-ADH-like"/>
    <property type="match status" value="1"/>
</dbReference>
<dbReference type="Pfam" id="PF25137">
    <property type="entry name" value="ADH_Fe_C"/>
    <property type="match status" value="1"/>
</dbReference>
<dbReference type="OrthoDB" id="9815791at2"/>
<comment type="caution">
    <text evidence="11">The sequence shown here is derived from an EMBL/GenBank/DDBJ whole genome shotgun (WGS) entry which is preliminary data.</text>
</comment>
<evidence type="ECO:0000256" key="6">
    <source>
        <dbReference type="ARBA" id="ARBA00049243"/>
    </source>
</evidence>
<feature type="domain" description="Alcohol dehydrogenase iron-type/glycerol dehydrogenase GldA" evidence="9">
    <location>
        <begin position="11"/>
        <end position="184"/>
    </location>
</feature>
<dbReference type="Gene3D" id="1.20.1090.10">
    <property type="entry name" value="Dehydroquinate synthase-like - alpha domain"/>
    <property type="match status" value="1"/>
</dbReference>
<gene>
    <name evidence="11" type="ORF">ATN84_14095</name>
</gene>
<evidence type="ECO:0000256" key="3">
    <source>
        <dbReference type="ARBA" id="ARBA00023002"/>
    </source>
</evidence>
<comment type="catalytic activity">
    <reaction evidence="5">
        <text>a secondary alcohol + NAD(+) = a ketone + NADH + H(+)</text>
        <dbReference type="Rhea" id="RHEA:10740"/>
        <dbReference type="ChEBI" id="CHEBI:15378"/>
        <dbReference type="ChEBI" id="CHEBI:17087"/>
        <dbReference type="ChEBI" id="CHEBI:35681"/>
        <dbReference type="ChEBI" id="CHEBI:57540"/>
        <dbReference type="ChEBI" id="CHEBI:57945"/>
        <dbReference type="EC" id="1.1.1.1"/>
    </reaction>
</comment>
<dbReference type="GO" id="GO:0004022">
    <property type="term" value="F:alcohol dehydrogenase (NAD+) activity"/>
    <property type="evidence" value="ECO:0007669"/>
    <property type="project" value="UniProtKB-EC"/>
</dbReference>
<dbReference type="STRING" id="1494590.ATN84_14095"/>
<evidence type="ECO:0000313" key="12">
    <source>
        <dbReference type="Proteomes" id="UP000070107"/>
    </source>
</evidence>
<evidence type="ECO:0000256" key="4">
    <source>
        <dbReference type="ARBA" id="ARBA00023027"/>
    </source>
</evidence>
<evidence type="ECO:0000259" key="10">
    <source>
        <dbReference type="Pfam" id="PF25137"/>
    </source>
</evidence>
<comment type="similarity">
    <text evidence="2">Belongs to the iron-containing alcohol dehydrogenase family.</text>
</comment>
<dbReference type="Gene3D" id="3.40.50.1970">
    <property type="match status" value="1"/>
</dbReference>
<dbReference type="PANTHER" id="PTHR11496">
    <property type="entry name" value="ALCOHOL DEHYDROGENASE"/>
    <property type="match status" value="1"/>
</dbReference>
<reference evidence="11 12" key="1">
    <citation type="submission" date="2015-11" db="EMBL/GenBank/DDBJ databases">
        <title>Draft genome sequence of Paramesorhizobium deserti A-3-E, a strain highly resistant to diverse beta-lactam antibiotics.</title>
        <authorList>
            <person name="Lv R."/>
            <person name="Yang X."/>
            <person name="Fang N."/>
            <person name="Guo J."/>
            <person name="Luo X."/>
            <person name="Peng F."/>
            <person name="Yang R."/>
            <person name="Cui Y."/>
            <person name="Fang C."/>
            <person name="Song Y."/>
        </authorList>
    </citation>
    <scope>NUCLEOTIDE SEQUENCE [LARGE SCALE GENOMIC DNA]</scope>
    <source>
        <strain evidence="11 12">A-3-E</strain>
    </source>
</reference>
<evidence type="ECO:0000256" key="7">
    <source>
        <dbReference type="ARBA" id="ARBA00074848"/>
    </source>
</evidence>
<evidence type="ECO:0000313" key="11">
    <source>
        <dbReference type="EMBL" id="KXF76053.1"/>
    </source>
</evidence>
<sequence length="390" mass="41528">MTEPFSKWNYPTTVLFGAGRIKELPDILASAGIANPLFVTDPGLAQLPVVAKTLKLLDDAGVSYGVFSDVKPNPVESNLNAGVKIFRDGGHDGVIAFGGGSALDLGKLVAFMAGQNRPVWDFEDIDDWWTRADASAIAPIIAVPTTAGTGSEVGRAGVITNEATHTKKVIFHPRMLPVTVIADPELSVGMPPFITAGTGMDAFAHCLEAYCAPGYHPMADGIAVEGMRLVFENLPKAYENGKDLTARANMMSAAAMGATAFQKGLGAIHSLSHPIGALYDTHHGMTNAVFMPYVLAFNRDAVEERIVRLSRYLGIKGGFNGFAKAVLKLRKQLKVPHKLPGLIKGLEMDDKRKALIADMAVVDPTAGGNPVKLTKKNVLELLDASIEGKL</sequence>
<evidence type="ECO:0000256" key="5">
    <source>
        <dbReference type="ARBA" id="ARBA00049164"/>
    </source>
</evidence>
<dbReference type="Pfam" id="PF00465">
    <property type="entry name" value="Fe-ADH"/>
    <property type="match status" value="1"/>
</dbReference>
<dbReference type="InterPro" id="IPR056798">
    <property type="entry name" value="ADH_Fe_C"/>
</dbReference>
<dbReference type="Proteomes" id="UP000070107">
    <property type="component" value="Unassembled WGS sequence"/>
</dbReference>
<dbReference type="PANTHER" id="PTHR11496:SF102">
    <property type="entry name" value="ALCOHOL DEHYDROGENASE 4"/>
    <property type="match status" value="1"/>
</dbReference>
<comment type="catalytic activity">
    <reaction evidence="6">
        <text>a primary alcohol + NAD(+) = an aldehyde + NADH + H(+)</text>
        <dbReference type="Rhea" id="RHEA:10736"/>
        <dbReference type="ChEBI" id="CHEBI:15378"/>
        <dbReference type="ChEBI" id="CHEBI:15734"/>
        <dbReference type="ChEBI" id="CHEBI:17478"/>
        <dbReference type="ChEBI" id="CHEBI:57540"/>
        <dbReference type="ChEBI" id="CHEBI:57945"/>
        <dbReference type="EC" id="1.1.1.1"/>
    </reaction>
</comment>
<feature type="domain" description="Fe-containing alcohol dehydrogenase-like C-terminal" evidence="10">
    <location>
        <begin position="195"/>
        <end position="385"/>
    </location>
</feature>
<dbReference type="InterPro" id="IPR001670">
    <property type="entry name" value="ADH_Fe/GldA"/>
</dbReference>
<dbReference type="EMBL" id="LNTU01000034">
    <property type="protein sequence ID" value="KXF76053.1"/>
    <property type="molecule type" value="Genomic_DNA"/>
</dbReference>
<evidence type="ECO:0000256" key="8">
    <source>
        <dbReference type="ARBA" id="ARBA00076680"/>
    </source>
</evidence>
<evidence type="ECO:0000256" key="1">
    <source>
        <dbReference type="ARBA" id="ARBA00001962"/>
    </source>
</evidence>
<dbReference type="SUPFAM" id="SSF56796">
    <property type="entry name" value="Dehydroquinate synthase-like"/>
    <property type="match status" value="1"/>
</dbReference>
<protein>
    <recommendedName>
        <fullName evidence="7">Alcohol dehydrogenase 2</fullName>
    </recommendedName>
    <alternativeName>
        <fullName evidence="8">Alcohol dehydrogenase II</fullName>
    </alternativeName>
</protein>
<dbReference type="AlphaFoldDB" id="A0A135HSB4"/>
<dbReference type="InterPro" id="IPR039697">
    <property type="entry name" value="Alcohol_dehydrogenase_Fe"/>
</dbReference>
<dbReference type="FunFam" id="3.40.50.1970:FF:000003">
    <property type="entry name" value="Alcohol dehydrogenase, iron-containing"/>
    <property type="match status" value="1"/>
</dbReference>
<dbReference type="GO" id="GO:0046872">
    <property type="term" value="F:metal ion binding"/>
    <property type="evidence" value="ECO:0007669"/>
    <property type="project" value="InterPro"/>
</dbReference>
<dbReference type="PROSITE" id="PS00913">
    <property type="entry name" value="ADH_IRON_1"/>
    <property type="match status" value="1"/>
</dbReference>
<dbReference type="PROSITE" id="PS00060">
    <property type="entry name" value="ADH_IRON_2"/>
    <property type="match status" value="1"/>
</dbReference>
<keyword evidence="12" id="KW-1185">Reference proteome</keyword>
<dbReference type="FunFam" id="1.20.1090.10:FF:000001">
    <property type="entry name" value="Aldehyde-alcohol dehydrogenase"/>
    <property type="match status" value="1"/>
</dbReference>
<evidence type="ECO:0000259" key="9">
    <source>
        <dbReference type="Pfam" id="PF00465"/>
    </source>
</evidence>